<accession>A0ABW4FNK5</accession>
<dbReference type="RefSeq" id="WP_379659769.1">
    <property type="nucleotide sequence ID" value="NZ_JBHUCP010000008.1"/>
</dbReference>
<reference evidence="2" key="1">
    <citation type="journal article" date="2019" name="Int. J. Syst. Evol. Microbiol.">
        <title>The Global Catalogue of Microorganisms (GCM) 10K type strain sequencing project: providing services to taxonomists for standard genome sequencing and annotation.</title>
        <authorList>
            <consortium name="The Broad Institute Genomics Platform"/>
            <consortium name="The Broad Institute Genome Sequencing Center for Infectious Disease"/>
            <person name="Wu L."/>
            <person name="Ma J."/>
        </authorList>
    </citation>
    <scope>NUCLEOTIDE SEQUENCE [LARGE SCALE GENOMIC DNA]</scope>
    <source>
        <strain evidence="2">JCM 12165</strain>
    </source>
</reference>
<protein>
    <submittedName>
        <fullName evidence="1">Uncharacterized protein</fullName>
    </submittedName>
</protein>
<proteinExistence type="predicted"/>
<dbReference type="EMBL" id="JBHUCP010000008">
    <property type="protein sequence ID" value="MFD1530557.1"/>
    <property type="molecule type" value="Genomic_DNA"/>
</dbReference>
<organism evidence="1 2">
    <name type="scientific">Pseudonocardia aurantiaca</name>
    <dbReference type="NCBI Taxonomy" id="75290"/>
    <lineage>
        <taxon>Bacteria</taxon>
        <taxon>Bacillati</taxon>
        <taxon>Actinomycetota</taxon>
        <taxon>Actinomycetes</taxon>
        <taxon>Pseudonocardiales</taxon>
        <taxon>Pseudonocardiaceae</taxon>
        <taxon>Pseudonocardia</taxon>
    </lineage>
</organism>
<comment type="caution">
    <text evidence="1">The sequence shown here is derived from an EMBL/GenBank/DDBJ whole genome shotgun (WGS) entry which is preliminary data.</text>
</comment>
<gene>
    <name evidence="1" type="ORF">ACFSCY_13995</name>
</gene>
<sequence length="40" mass="3647">MSHSELPTDPAVAGLVLGAVSTGPLGAGGECGALRAVGAG</sequence>
<keyword evidence="2" id="KW-1185">Reference proteome</keyword>
<evidence type="ECO:0000313" key="1">
    <source>
        <dbReference type="EMBL" id="MFD1530557.1"/>
    </source>
</evidence>
<dbReference type="Proteomes" id="UP001597145">
    <property type="component" value="Unassembled WGS sequence"/>
</dbReference>
<name>A0ABW4FNK5_9PSEU</name>
<evidence type="ECO:0000313" key="2">
    <source>
        <dbReference type="Proteomes" id="UP001597145"/>
    </source>
</evidence>